<proteinExistence type="predicted"/>
<accession>A0ABR6CK40</accession>
<evidence type="ECO:0000313" key="2">
    <source>
        <dbReference type="EMBL" id="MBA9025426.1"/>
    </source>
</evidence>
<comment type="caution">
    <text evidence="2">The sequence shown here is derived from an EMBL/GenBank/DDBJ whole genome shotgun (WGS) entry which is preliminary data.</text>
</comment>
<dbReference type="RefSeq" id="WP_182501570.1">
    <property type="nucleotide sequence ID" value="NZ_JACJHX010000002.1"/>
</dbReference>
<organism evidence="2 3">
    <name type="scientific">Peribacillus huizhouensis</name>
    <dbReference type="NCBI Taxonomy" id="1501239"/>
    <lineage>
        <taxon>Bacteria</taxon>
        <taxon>Bacillati</taxon>
        <taxon>Bacillota</taxon>
        <taxon>Bacilli</taxon>
        <taxon>Bacillales</taxon>
        <taxon>Bacillaceae</taxon>
        <taxon>Peribacillus</taxon>
    </lineage>
</organism>
<keyword evidence="3" id="KW-1185">Reference proteome</keyword>
<evidence type="ECO:0000256" key="1">
    <source>
        <dbReference type="SAM" id="MobiDB-lite"/>
    </source>
</evidence>
<dbReference type="EMBL" id="JACJHX010000002">
    <property type="protein sequence ID" value="MBA9025426.1"/>
    <property type="molecule type" value="Genomic_DNA"/>
</dbReference>
<name>A0ABR6CK40_9BACI</name>
<protein>
    <recommendedName>
        <fullName evidence="4">Aminodeoxychorismate lyase</fullName>
    </recommendedName>
</protein>
<feature type="region of interest" description="Disordered" evidence="1">
    <location>
        <begin position="55"/>
        <end position="79"/>
    </location>
</feature>
<reference evidence="2 3" key="1">
    <citation type="submission" date="2020-08" db="EMBL/GenBank/DDBJ databases">
        <title>Genomic Encyclopedia of Type Strains, Phase IV (KMG-IV): sequencing the most valuable type-strain genomes for metagenomic binning, comparative biology and taxonomic classification.</title>
        <authorList>
            <person name="Goeker M."/>
        </authorList>
    </citation>
    <scope>NUCLEOTIDE SEQUENCE [LARGE SCALE GENOMIC DNA]</scope>
    <source>
        <strain evidence="2 3">DSM 105481</strain>
    </source>
</reference>
<evidence type="ECO:0008006" key="4">
    <source>
        <dbReference type="Google" id="ProtNLM"/>
    </source>
</evidence>
<dbReference type="Gene3D" id="3.30.1490.480">
    <property type="entry name" value="Endolytic murein transglycosylase"/>
    <property type="match status" value="1"/>
</dbReference>
<evidence type="ECO:0000313" key="3">
    <source>
        <dbReference type="Proteomes" id="UP000626697"/>
    </source>
</evidence>
<gene>
    <name evidence="2" type="ORF">HNP81_000709</name>
</gene>
<sequence length="152" mass="17028">MNKSTIRAFAAGIIFTSAFVGGYSYVLPVEKNTHLTVDEAIRIVEQSGYKIQTAESDQKELVSKPEQVSKPISEAKPESIEKPSTITYTLIVESGMTPEKIAEVLEKEGILENGVVFLQYLKENQLIKRIQIGQYTFTPNMEITEIVKKLTE</sequence>
<dbReference type="Proteomes" id="UP000626697">
    <property type="component" value="Unassembled WGS sequence"/>
</dbReference>